<gene>
    <name evidence="1" type="ORF">AQ490_05230</name>
</gene>
<dbReference type="STRING" id="76728.AQ490_05230"/>
<comment type="caution">
    <text evidence="1">The sequence shown here is derived from an EMBL/GenBank/DDBJ whole genome shotgun (WGS) entry which is preliminary data.</text>
</comment>
<proteinExistence type="predicted"/>
<reference evidence="1 2" key="1">
    <citation type="submission" date="2015-10" db="EMBL/GenBank/DDBJ databases">
        <title>Draft genome sequence of pyrrolomycin-producing Streptomyces vitaminophilus.</title>
        <authorList>
            <person name="Graham D.E."/>
            <person name="Mahan K.M."/>
            <person name="Klingeman D.M."/>
            <person name="Hettich R.L."/>
            <person name="Parry R.J."/>
        </authorList>
    </citation>
    <scope>NUCLEOTIDE SEQUENCE [LARGE SCALE GENOMIC DNA]</scope>
    <source>
        <strain evidence="1 2">ATCC 31673</strain>
    </source>
</reference>
<sequence length="69" mass="7478">MATDAPDTIVPELVIEELDPWWGAPLRENDAQAFCYCFNAEGAGYCFSAEPAYCFSSPQPDEPHAGGHA</sequence>
<accession>A0A0T6LPE2</accession>
<organism evidence="1 2">
    <name type="scientific">Wenjunlia vitaminophila</name>
    <name type="common">Streptomyces vitaminophilus</name>
    <dbReference type="NCBI Taxonomy" id="76728"/>
    <lineage>
        <taxon>Bacteria</taxon>
        <taxon>Bacillati</taxon>
        <taxon>Actinomycetota</taxon>
        <taxon>Actinomycetes</taxon>
        <taxon>Kitasatosporales</taxon>
        <taxon>Streptomycetaceae</taxon>
        <taxon>Wenjunlia</taxon>
    </lineage>
</organism>
<dbReference type="Proteomes" id="UP000050867">
    <property type="component" value="Unassembled WGS sequence"/>
</dbReference>
<dbReference type="AlphaFoldDB" id="A0A0T6LPE2"/>
<protein>
    <submittedName>
        <fullName evidence="1">Uncharacterized protein</fullName>
    </submittedName>
</protein>
<keyword evidence="2" id="KW-1185">Reference proteome</keyword>
<evidence type="ECO:0000313" key="1">
    <source>
        <dbReference type="EMBL" id="KRV47778.1"/>
    </source>
</evidence>
<name>A0A0T6LPE2_WENVI</name>
<evidence type="ECO:0000313" key="2">
    <source>
        <dbReference type="Proteomes" id="UP000050867"/>
    </source>
</evidence>
<dbReference type="EMBL" id="LLZU01000035">
    <property type="protein sequence ID" value="KRV47778.1"/>
    <property type="molecule type" value="Genomic_DNA"/>
</dbReference>